<dbReference type="Proteomes" id="UP000765509">
    <property type="component" value="Unassembled WGS sequence"/>
</dbReference>
<accession>A0A9Q3HH92</accession>
<keyword evidence="2" id="KW-1185">Reference proteome</keyword>
<organism evidence="1 2">
    <name type="scientific">Austropuccinia psidii MF-1</name>
    <dbReference type="NCBI Taxonomy" id="1389203"/>
    <lineage>
        <taxon>Eukaryota</taxon>
        <taxon>Fungi</taxon>
        <taxon>Dikarya</taxon>
        <taxon>Basidiomycota</taxon>
        <taxon>Pucciniomycotina</taxon>
        <taxon>Pucciniomycetes</taxon>
        <taxon>Pucciniales</taxon>
        <taxon>Sphaerophragmiaceae</taxon>
        <taxon>Austropuccinia</taxon>
    </lineage>
</organism>
<gene>
    <name evidence="1" type="ORF">O181_043877</name>
</gene>
<sequence>MQDNSFPSEWWGEESSMAAFVFNRKPVFTLNFVSPLSKWDWSVSLNLTGLHPFGFKAIMNSPKALHKSKINPTGTLFMLVRIQEGCHNYCLFVSKNNSIYISNDCIFRDKEAFWPSDSASALITSKEPLLLPSIPTFDLPLKSHQNNAGESKDILCVPWEGCSGDISANPEVIPICNTTSTLYNLKPPMPLGGDSAPCLSEQP</sequence>
<dbReference type="EMBL" id="AVOT02017760">
    <property type="protein sequence ID" value="MBW0504162.1"/>
    <property type="molecule type" value="Genomic_DNA"/>
</dbReference>
<protein>
    <submittedName>
        <fullName evidence="1">Uncharacterized protein</fullName>
    </submittedName>
</protein>
<name>A0A9Q3HH92_9BASI</name>
<evidence type="ECO:0000313" key="1">
    <source>
        <dbReference type="EMBL" id="MBW0504162.1"/>
    </source>
</evidence>
<dbReference type="AlphaFoldDB" id="A0A9Q3HH92"/>
<evidence type="ECO:0000313" key="2">
    <source>
        <dbReference type="Proteomes" id="UP000765509"/>
    </source>
</evidence>
<reference evidence="1" key="1">
    <citation type="submission" date="2021-03" db="EMBL/GenBank/DDBJ databases">
        <title>Draft genome sequence of rust myrtle Austropuccinia psidii MF-1, a brazilian biotype.</title>
        <authorList>
            <person name="Quecine M.C."/>
            <person name="Pachon D.M.R."/>
            <person name="Bonatelli M.L."/>
            <person name="Correr F.H."/>
            <person name="Franceschini L.M."/>
            <person name="Leite T.F."/>
            <person name="Margarido G.R.A."/>
            <person name="Almeida C.A."/>
            <person name="Ferrarezi J.A."/>
            <person name="Labate C.A."/>
        </authorList>
    </citation>
    <scope>NUCLEOTIDE SEQUENCE</scope>
    <source>
        <strain evidence="1">MF-1</strain>
    </source>
</reference>
<proteinExistence type="predicted"/>
<dbReference type="OrthoDB" id="3243429at2759"/>
<comment type="caution">
    <text evidence="1">The sequence shown here is derived from an EMBL/GenBank/DDBJ whole genome shotgun (WGS) entry which is preliminary data.</text>
</comment>